<dbReference type="InterPro" id="IPR036866">
    <property type="entry name" value="RibonucZ/Hydroxyglut_hydro"/>
</dbReference>
<protein>
    <recommendedName>
        <fullName evidence="4">Beta-lactamase superfamily domain-containing protein</fullName>
    </recommendedName>
</protein>
<organism evidence="2 3">
    <name type="scientific">Echria macrotheca</name>
    <dbReference type="NCBI Taxonomy" id="438768"/>
    <lineage>
        <taxon>Eukaryota</taxon>
        <taxon>Fungi</taxon>
        <taxon>Dikarya</taxon>
        <taxon>Ascomycota</taxon>
        <taxon>Pezizomycotina</taxon>
        <taxon>Sordariomycetes</taxon>
        <taxon>Sordariomycetidae</taxon>
        <taxon>Sordariales</taxon>
        <taxon>Schizotheciaceae</taxon>
        <taxon>Echria</taxon>
    </lineage>
</organism>
<sequence>MALTIKHLNDDASFFLTFEPLVPHNYRGPPPSPFYILLDPWITGPSTTFHPKLSVAVRRRKACISSALELPEPDLVIISQDKTDHLNEATLRQLPRTGTKTVILAEPASARIIRSWKHFDKDKVITIPKWEDPRITGRQTVVRIPVPPILSGGPGDPGEVTVAFIPQKRDISGLHSAIGITYRPPTVPPPSIYYHPVPGGIITPPATPKSHGSHPHLRVTFASPSPGGPTSPPTSPTSLRSVRSAATLSSHRSIQSQTPTPERPLSVLFSPHGIAYAAIQIYVTSHLIAEAALPLTALLHCFDAVSNPWWLGGNILLGAPAGAETAGKLAARAWISAHDGEKDVRGVFTSLLRTTRFGREDVVRRLGAGNSSSRSKGGQERTEVLCLGIGEETVLTGEGVCVPLAPCVPERRDGESWLDLDGGDEEQGEGDVSRGDEGGPGGFANLGEVLGRC</sequence>
<evidence type="ECO:0008006" key="4">
    <source>
        <dbReference type="Google" id="ProtNLM"/>
    </source>
</evidence>
<proteinExistence type="predicted"/>
<feature type="compositionally biased region" description="Acidic residues" evidence="1">
    <location>
        <begin position="416"/>
        <end position="429"/>
    </location>
</feature>
<feature type="region of interest" description="Disordered" evidence="1">
    <location>
        <begin position="413"/>
        <end position="453"/>
    </location>
</feature>
<evidence type="ECO:0000256" key="1">
    <source>
        <dbReference type="SAM" id="MobiDB-lite"/>
    </source>
</evidence>
<dbReference type="Gene3D" id="3.60.15.10">
    <property type="entry name" value="Ribonuclease Z/Hydroxyacylglutathione hydrolase-like"/>
    <property type="match status" value="1"/>
</dbReference>
<keyword evidence="3" id="KW-1185">Reference proteome</keyword>
<comment type="caution">
    <text evidence="2">The sequence shown here is derived from an EMBL/GenBank/DDBJ whole genome shotgun (WGS) entry which is preliminary data.</text>
</comment>
<dbReference type="PANTHER" id="PTHR36142">
    <property type="entry name" value="METALLO-HYDROLASE/OXIDOREDUCTASE SUPERFAMILY PROTEIN"/>
    <property type="match status" value="1"/>
</dbReference>
<evidence type="ECO:0000313" key="2">
    <source>
        <dbReference type="EMBL" id="KAK1757633.1"/>
    </source>
</evidence>
<gene>
    <name evidence="2" type="ORF">QBC47DRAFT_162247</name>
</gene>
<reference evidence="2" key="1">
    <citation type="submission" date="2023-06" db="EMBL/GenBank/DDBJ databases">
        <title>Genome-scale phylogeny and comparative genomics of the fungal order Sordariales.</title>
        <authorList>
            <consortium name="Lawrence Berkeley National Laboratory"/>
            <person name="Hensen N."/>
            <person name="Bonometti L."/>
            <person name="Westerberg I."/>
            <person name="Brannstrom I.O."/>
            <person name="Guillou S."/>
            <person name="Cros-Aarteil S."/>
            <person name="Calhoun S."/>
            <person name="Haridas S."/>
            <person name="Kuo A."/>
            <person name="Mondo S."/>
            <person name="Pangilinan J."/>
            <person name="Riley R."/>
            <person name="Labutti K."/>
            <person name="Andreopoulos B."/>
            <person name="Lipzen A."/>
            <person name="Chen C."/>
            <person name="Yanf M."/>
            <person name="Daum C."/>
            <person name="Ng V."/>
            <person name="Clum A."/>
            <person name="Steindorff A."/>
            <person name="Ohm R."/>
            <person name="Martin F."/>
            <person name="Silar P."/>
            <person name="Natvig D."/>
            <person name="Lalanne C."/>
            <person name="Gautier V."/>
            <person name="Ament-Velasquez S.L."/>
            <person name="Kruys A."/>
            <person name="Hutchinson M.I."/>
            <person name="Powell A.J."/>
            <person name="Barry K."/>
            <person name="Miller A.N."/>
            <person name="Grigoriev I.V."/>
            <person name="Debuchy R."/>
            <person name="Gladieux P."/>
            <person name="Thoren M.H."/>
            <person name="Johannesson H."/>
        </authorList>
    </citation>
    <scope>NUCLEOTIDE SEQUENCE</scope>
    <source>
        <strain evidence="2">PSN4</strain>
    </source>
</reference>
<accession>A0AAJ0FBS5</accession>
<dbReference type="PANTHER" id="PTHR36142:SF5">
    <property type="entry name" value="METALLO-BETA-LACTAMASE DOMAIN-CONTAINING PROTEIN"/>
    <property type="match status" value="1"/>
</dbReference>
<dbReference type="Proteomes" id="UP001239445">
    <property type="component" value="Unassembled WGS sequence"/>
</dbReference>
<feature type="compositionally biased region" description="Polar residues" evidence="1">
    <location>
        <begin position="239"/>
        <end position="260"/>
    </location>
</feature>
<evidence type="ECO:0000313" key="3">
    <source>
        <dbReference type="Proteomes" id="UP001239445"/>
    </source>
</evidence>
<dbReference type="EMBL" id="MU839830">
    <property type="protein sequence ID" value="KAK1757633.1"/>
    <property type="molecule type" value="Genomic_DNA"/>
</dbReference>
<dbReference type="AlphaFoldDB" id="A0AAJ0FBS5"/>
<feature type="region of interest" description="Disordered" evidence="1">
    <location>
        <begin position="204"/>
        <end position="263"/>
    </location>
</feature>
<name>A0AAJ0FBS5_9PEZI</name>
<feature type="compositionally biased region" description="Pro residues" evidence="1">
    <location>
        <begin position="226"/>
        <end position="235"/>
    </location>
</feature>